<dbReference type="Proteomes" id="UP000000844">
    <property type="component" value="Chromosome"/>
</dbReference>
<proteinExistence type="predicted"/>
<dbReference type="Gene3D" id="3.40.50.1820">
    <property type="entry name" value="alpha/beta hydrolase"/>
    <property type="match status" value="1"/>
</dbReference>
<sequence>MSDKRAAVLIPGAWGGQATPWMTYANAAASERGAEVHQIQWEPPQSLYTQPDTVLGWVREHVEPVMDGVDPVASTVVVGKSLGSNAAAIAAERRLPAIWLTPLLTVDRVAEALRGGKAPFLLVGGTADPSWDGKLARELTPHVCEIEGADHGFFRPGEPLARSAEVLALMGTAMETFLDEVVWAS</sequence>
<name>D3Q2V3_STANL</name>
<accession>D3Q2V3</accession>
<evidence type="ECO:0000313" key="2">
    <source>
        <dbReference type="Proteomes" id="UP000000844"/>
    </source>
</evidence>
<evidence type="ECO:0008006" key="3">
    <source>
        <dbReference type="Google" id="ProtNLM"/>
    </source>
</evidence>
<dbReference type="AlphaFoldDB" id="D3Q2V3"/>
<dbReference type="HOGENOM" id="CLU_085632_1_0_11"/>
<dbReference type="STRING" id="446470.Snas_6233"/>
<dbReference type="InterPro" id="IPR029058">
    <property type="entry name" value="AB_hydrolase_fold"/>
</dbReference>
<dbReference type="EMBL" id="CP001778">
    <property type="protein sequence ID" value="ADD45854.1"/>
    <property type="molecule type" value="Genomic_DNA"/>
</dbReference>
<reference evidence="1 2" key="1">
    <citation type="journal article" date="2009" name="Stand. Genomic Sci.">
        <title>Complete genome sequence of Stackebrandtia nassauensis type strain (LLR-40K-21).</title>
        <authorList>
            <person name="Munk C."/>
            <person name="Lapidus A."/>
            <person name="Copeland A."/>
            <person name="Jando M."/>
            <person name="Mayilraj S."/>
            <person name="Glavina Del Rio T."/>
            <person name="Nolan M."/>
            <person name="Chen F."/>
            <person name="Lucas S."/>
            <person name="Tice H."/>
            <person name="Cheng J.F."/>
            <person name="Han C."/>
            <person name="Detter J.C."/>
            <person name="Bruce D."/>
            <person name="Goodwin L."/>
            <person name="Chain P."/>
            <person name="Pitluck S."/>
            <person name="Goker M."/>
            <person name="Ovchinikova G."/>
            <person name="Pati A."/>
            <person name="Ivanova N."/>
            <person name="Mavromatis K."/>
            <person name="Chen A."/>
            <person name="Palaniappan K."/>
            <person name="Land M."/>
            <person name="Hauser L."/>
            <person name="Chang Y.J."/>
            <person name="Jeffries C.D."/>
            <person name="Bristow J."/>
            <person name="Eisen J.A."/>
            <person name="Markowitz V."/>
            <person name="Hugenholtz P."/>
            <person name="Kyrpides N.C."/>
            <person name="Klenk H.P."/>
        </authorList>
    </citation>
    <scope>NUCLEOTIDE SEQUENCE [LARGE SCALE GENOMIC DNA]</scope>
    <source>
        <strain evidence="2">DSM 44728 / CIP 108903 / NRRL B-16338 / NBRC 102104 / LLR-40K-21</strain>
    </source>
</reference>
<dbReference type="RefSeq" id="WP_013021425.1">
    <property type="nucleotide sequence ID" value="NC_013947.1"/>
</dbReference>
<dbReference type="OrthoDB" id="70765at2"/>
<protein>
    <recommendedName>
        <fullName evidence="3">Alpha/beta hydrolase</fullName>
    </recommendedName>
</protein>
<dbReference type="KEGG" id="sna:Snas_6233"/>
<gene>
    <name evidence="1" type="ordered locus">Snas_6233</name>
</gene>
<dbReference type="eggNOG" id="COG0412">
    <property type="taxonomic scope" value="Bacteria"/>
</dbReference>
<evidence type="ECO:0000313" key="1">
    <source>
        <dbReference type="EMBL" id="ADD45854.1"/>
    </source>
</evidence>
<dbReference type="SUPFAM" id="SSF53474">
    <property type="entry name" value="alpha/beta-Hydrolases"/>
    <property type="match status" value="1"/>
</dbReference>
<keyword evidence="2" id="KW-1185">Reference proteome</keyword>
<organism evidence="1 2">
    <name type="scientific">Stackebrandtia nassauensis (strain DSM 44728 / CIP 108903 / NRRL B-16338 / NBRC 102104 / LLR-40K-21)</name>
    <dbReference type="NCBI Taxonomy" id="446470"/>
    <lineage>
        <taxon>Bacteria</taxon>
        <taxon>Bacillati</taxon>
        <taxon>Actinomycetota</taxon>
        <taxon>Actinomycetes</taxon>
        <taxon>Glycomycetales</taxon>
        <taxon>Glycomycetaceae</taxon>
        <taxon>Stackebrandtia</taxon>
    </lineage>
</organism>